<evidence type="ECO:0000313" key="3">
    <source>
        <dbReference type="Proteomes" id="UP000245119"/>
    </source>
</evidence>
<evidence type="ECO:0000313" key="2">
    <source>
        <dbReference type="EMBL" id="PVD35742.1"/>
    </source>
</evidence>
<dbReference type="Proteomes" id="UP000245119">
    <property type="component" value="Linkage Group LG2"/>
</dbReference>
<name>A0A2T7PQN5_POMCA</name>
<feature type="region of interest" description="Disordered" evidence="1">
    <location>
        <begin position="21"/>
        <end position="58"/>
    </location>
</feature>
<dbReference type="OrthoDB" id="7085216at2759"/>
<accession>A0A2T7PQN5</accession>
<reference evidence="2 3" key="1">
    <citation type="submission" date="2018-04" db="EMBL/GenBank/DDBJ databases">
        <title>The genome of golden apple snail Pomacea canaliculata provides insight into stress tolerance and invasive adaptation.</title>
        <authorList>
            <person name="Liu C."/>
            <person name="Liu B."/>
            <person name="Ren Y."/>
            <person name="Zhang Y."/>
            <person name="Wang H."/>
            <person name="Li S."/>
            <person name="Jiang F."/>
            <person name="Yin L."/>
            <person name="Zhang G."/>
            <person name="Qian W."/>
            <person name="Fan W."/>
        </authorList>
    </citation>
    <scope>NUCLEOTIDE SEQUENCE [LARGE SCALE GENOMIC DNA]</scope>
    <source>
        <strain evidence="2">SZHN2017</strain>
        <tissue evidence="2">Muscle</tissue>
    </source>
</reference>
<protein>
    <submittedName>
        <fullName evidence="2">Uncharacterized protein</fullName>
    </submittedName>
</protein>
<organism evidence="2 3">
    <name type="scientific">Pomacea canaliculata</name>
    <name type="common">Golden apple snail</name>
    <dbReference type="NCBI Taxonomy" id="400727"/>
    <lineage>
        <taxon>Eukaryota</taxon>
        <taxon>Metazoa</taxon>
        <taxon>Spiralia</taxon>
        <taxon>Lophotrochozoa</taxon>
        <taxon>Mollusca</taxon>
        <taxon>Gastropoda</taxon>
        <taxon>Caenogastropoda</taxon>
        <taxon>Architaenioglossa</taxon>
        <taxon>Ampullarioidea</taxon>
        <taxon>Ampullariidae</taxon>
        <taxon>Pomacea</taxon>
    </lineage>
</organism>
<evidence type="ECO:0000256" key="1">
    <source>
        <dbReference type="SAM" id="MobiDB-lite"/>
    </source>
</evidence>
<dbReference type="EMBL" id="PZQS01000002">
    <property type="protein sequence ID" value="PVD35742.1"/>
    <property type="molecule type" value="Genomic_DNA"/>
</dbReference>
<proteinExistence type="predicted"/>
<dbReference type="Pfam" id="PF22593">
    <property type="entry name" value="SPMIP11"/>
    <property type="match status" value="1"/>
</dbReference>
<dbReference type="AlphaFoldDB" id="A0A2T7PQN5"/>
<keyword evidence="3" id="KW-1185">Reference proteome</keyword>
<comment type="caution">
    <text evidence="2">The sequence shown here is derived from an EMBL/GenBank/DDBJ whole genome shotgun (WGS) entry which is preliminary data.</text>
</comment>
<sequence length="85" mass="9862">MSFFGLTHLGFQNSLREYSKAAKEDPYRGSRQFDYTALPPLKDKNPPTRSVVPVDQVSGYGSGHEDSYVELTRMRFKHLRNPRRE</sequence>
<gene>
    <name evidence="2" type="ORF">C0Q70_02705</name>
</gene>